<dbReference type="InterPro" id="IPR007364">
    <property type="entry name" value="SFM1-like"/>
</dbReference>
<dbReference type="HOGENOM" id="CLU_080487_0_0_1"/>
<dbReference type="PANTHER" id="PTHR35517:SF1">
    <property type="entry name" value="PROTEIN ARGININE N-METHYLTRANSFERASE SFM1"/>
    <property type="match status" value="1"/>
</dbReference>
<gene>
    <name evidence="1" type="ORF">M413DRAFT_445310</name>
</gene>
<evidence type="ECO:0000313" key="1">
    <source>
        <dbReference type="EMBL" id="KIM41274.1"/>
    </source>
</evidence>
<evidence type="ECO:0000313" key="2">
    <source>
        <dbReference type="Proteomes" id="UP000053424"/>
    </source>
</evidence>
<name>A0A0C3CAN4_HEBCY</name>
<proteinExistence type="predicted"/>
<reference evidence="1 2" key="1">
    <citation type="submission" date="2014-04" db="EMBL/GenBank/DDBJ databases">
        <authorList>
            <consortium name="DOE Joint Genome Institute"/>
            <person name="Kuo A."/>
            <person name="Gay G."/>
            <person name="Dore J."/>
            <person name="Kohler A."/>
            <person name="Nagy L.G."/>
            <person name="Floudas D."/>
            <person name="Copeland A."/>
            <person name="Barry K.W."/>
            <person name="Cichocki N."/>
            <person name="Veneault-Fourrey C."/>
            <person name="LaButti K."/>
            <person name="Lindquist E.A."/>
            <person name="Lipzen A."/>
            <person name="Lundell T."/>
            <person name="Morin E."/>
            <person name="Murat C."/>
            <person name="Sun H."/>
            <person name="Tunlid A."/>
            <person name="Henrissat B."/>
            <person name="Grigoriev I.V."/>
            <person name="Hibbett D.S."/>
            <person name="Martin F."/>
            <person name="Nordberg H.P."/>
            <person name="Cantor M.N."/>
            <person name="Hua S.X."/>
        </authorList>
    </citation>
    <scope>NUCLEOTIDE SEQUENCE [LARGE SCALE GENOMIC DNA]</scope>
    <source>
        <strain evidence="2">h7</strain>
    </source>
</reference>
<dbReference type="AlphaFoldDB" id="A0A0C3CAN4"/>
<dbReference type="PANTHER" id="PTHR35517">
    <property type="entry name" value="PROTEIN ARGININE N-METHYLTRANSFERASE SFM1"/>
    <property type="match status" value="1"/>
</dbReference>
<accession>A0A0C3CAN4</accession>
<dbReference type="CDD" id="cd18090">
    <property type="entry name" value="Arginine_MT_Sfm1"/>
    <property type="match status" value="1"/>
</dbReference>
<sequence>MSNFTYVIEHMEEDEETTKSIPPWVELEYAHMRMLAGPGAHVRFTSLSKSSSDSITSAFGTTADPLFSNFSCHRQGVRELMKTSGIELDKVCLLDPKAETALSPEDGDGRFEWFLFGGILGDDPPRDRTSELRAHGFPTRHLGPVQMTTDTALGVTKLVVADRIPLDEIPYIDHPTIKFNAKESVEMPFRYIANGTEPRLPPGMKQLLHEDLNKTFDF</sequence>
<dbReference type="OrthoDB" id="373498at2759"/>
<evidence type="ECO:0008006" key="3">
    <source>
        <dbReference type="Google" id="ProtNLM"/>
    </source>
</evidence>
<reference evidence="2" key="2">
    <citation type="submission" date="2015-01" db="EMBL/GenBank/DDBJ databases">
        <title>Evolutionary Origins and Diversification of the Mycorrhizal Mutualists.</title>
        <authorList>
            <consortium name="DOE Joint Genome Institute"/>
            <consortium name="Mycorrhizal Genomics Consortium"/>
            <person name="Kohler A."/>
            <person name="Kuo A."/>
            <person name="Nagy L.G."/>
            <person name="Floudas D."/>
            <person name="Copeland A."/>
            <person name="Barry K.W."/>
            <person name="Cichocki N."/>
            <person name="Veneault-Fourrey C."/>
            <person name="LaButti K."/>
            <person name="Lindquist E.A."/>
            <person name="Lipzen A."/>
            <person name="Lundell T."/>
            <person name="Morin E."/>
            <person name="Murat C."/>
            <person name="Riley R."/>
            <person name="Ohm R."/>
            <person name="Sun H."/>
            <person name="Tunlid A."/>
            <person name="Henrissat B."/>
            <person name="Grigoriev I.V."/>
            <person name="Hibbett D.S."/>
            <person name="Martin F."/>
        </authorList>
    </citation>
    <scope>NUCLEOTIDE SEQUENCE [LARGE SCALE GENOMIC DNA]</scope>
    <source>
        <strain evidence="2">h7</strain>
    </source>
</reference>
<dbReference type="GO" id="GO:0035241">
    <property type="term" value="F:protein-arginine omega-N monomethyltransferase activity"/>
    <property type="evidence" value="ECO:0007669"/>
    <property type="project" value="TreeGrafter"/>
</dbReference>
<dbReference type="Pfam" id="PF04252">
    <property type="entry name" value="SFM1-like"/>
    <property type="match status" value="1"/>
</dbReference>
<dbReference type="Proteomes" id="UP000053424">
    <property type="component" value="Unassembled WGS sequence"/>
</dbReference>
<organism evidence="1 2">
    <name type="scientific">Hebeloma cylindrosporum</name>
    <dbReference type="NCBI Taxonomy" id="76867"/>
    <lineage>
        <taxon>Eukaryota</taxon>
        <taxon>Fungi</taxon>
        <taxon>Dikarya</taxon>
        <taxon>Basidiomycota</taxon>
        <taxon>Agaricomycotina</taxon>
        <taxon>Agaricomycetes</taxon>
        <taxon>Agaricomycetidae</taxon>
        <taxon>Agaricales</taxon>
        <taxon>Agaricineae</taxon>
        <taxon>Hymenogastraceae</taxon>
        <taxon>Hebeloma</taxon>
    </lineage>
</organism>
<dbReference type="EMBL" id="KN831780">
    <property type="protein sequence ID" value="KIM41274.1"/>
    <property type="molecule type" value="Genomic_DNA"/>
</dbReference>
<keyword evidence="2" id="KW-1185">Reference proteome</keyword>
<protein>
    <recommendedName>
        <fullName evidence="3">DUF431-domain-containing protein</fullName>
    </recommendedName>
</protein>